<sequence length="473" mass="51325">MAAGVSYKMVLAVATTCVFVVVAKAVVVQGKMSRAEGSTKTAERRLEYTEHHEVFKSEGGSVSMWADSFEQISGAGRKFSALHLTLEEDGFLLPNYSPGHGVIYVLEGSAYVGLMTPWGIPATLQRTKKGEMFVVPRGWVTWICNHHHKSETGGGQTSTFKALAVVDFPASLASEKGGKTETNGCYFLAGASERGGEGRAGHGSVLHGFSNDVLAQAWGLDEADVDKLLRSQEGVGIVKVTKTGHPELWERFVRKLSHMEVLSDMFSFVDGLAHTKRHGGRHGEEETASWFLGEFTYNVETATPAVFNEGGEMRVVGKELLPTLGRFGMGFSLAVGKLKKGALQAPGWSVNAHRIVYVTSGSGRIQIAHPNGSNALNTHVRAGSVVVIPRFYPSVKIASKDGLEFVSVTTSSLPLLVNLAGHNSLLNNMPERVVEEAFNIPSELVKKLRHQRVQYTVILPPPSSQKQQQEEKL</sequence>
<dbReference type="Gene3D" id="2.60.120.10">
    <property type="entry name" value="Jelly Rolls"/>
    <property type="match status" value="2"/>
</dbReference>
<keyword evidence="7" id="KW-1185">Reference proteome</keyword>
<reference evidence="6 7" key="1">
    <citation type="journal article" date="2018" name="Cell">
        <title>The Chara Genome: Secondary Complexity and Implications for Plant Terrestrialization.</title>
        <authorList>
            <person name="Nishiyama T."/>
            <person name="Sakayama H."/>
            <person name="Vries J.D."/>
            <person name="Buschmann H."/>
            <person name="Saint-Marcoux D."/>
            <person name="Ullrich K.K."/>
            <person name="Haas F.B."/>
            <person name="Vanderstraeten L."/>
            <person name="Becker D."/>
            <person name="Lang D."/>
            <person name="Vosolsobe S."/>
            <person name="Rombauts S."/>
            <person name="Wilhelmsson P.K.I."/>
            <person name="Janitza P."/>
            <person name="Kern R."/>
            <person name="Heyl A."/>
            <person name="Rumpler F."/>
            <person name="Villalobos L.I.A.C."/>
            <person name="Clay J.M."/>
            <person name="Skokan R."/>
            <person name="Toyoda A."/>
            <person name="Suzuki Y."/>
            <person name="Kagoshima H."/>
            <person name="Schijlen E."/>
            <person name="Tajeshwar N."/>
            <person name="Catarino B."/>
            <person name="Hetherington A.J."/>
            <person name="Saltykova A."/>
            <person name="Bonnot C."/>
            <person name="Breuninger H."/>
            <person name="Symeonidi A."/>
            <person name="Radhakrishnan G.V."/>
            <person name="Van Nieuwerburgh F."/>
            <person name="Deforce D."/>
            <person name="Chang C."/>
            <person name="Karol K.G."/>
            <person name="Hedrich R."/>
            <person name="Ulvskov P."/>
            <person name="Glockner G."/>
            <person name="Delwiche C.F."/>
            <person name="Petrasek J."/>
            <person name="Van de Peer Y."/>
            <person name="Friml J."/>
            <person name="Beilby M."/>
            <person name="Dolan L."/>
            <person name="Kohara Y."/>
            <person name="Sugano S."/>
            <person name="Fujiyama A."/>
            <person name="Delaux P.-M."/>
            <person name="Quint M."/>
            <person name="TheiBen G."/>
            <person name="Hagemann M."/>
            <person name="Harholt J."/>
            <person name="Dunand C."/>
            <person name="Zachgo S."/>
            <person name="Langdale J."/>
            <person name="Maumus F."/>
            <person name="Straeten D.V.D."/>
            <person name="Gould S.B."/>
            <person name="Rensing S.A."/>
        </authorList>
    </citation>
    <scope>NUCLEOTIDE SEQUENCE [LARGE SCALE GENOMIC DNA]</scope>
    <source>
        <strain evidence="6 7">S276</strain>
    </source>
</reference>
<dbReference type="Pfam" id="PF00190">
    <property type="entry name" value="Cupin_1"/>
    <property type="match status" value="2"/>
</dbReference>
<name>A0A388K5T2_CHABU</name>
<dbReference type="OMA" id="VNGATIM"/>
<organism evidence="6 7">
    <name type="scientific">Chara braunii</name>
    <name type="common">Braun's stonewort</name>
    <dbReference type="NCBI Taxonomy" id="69332"/>
    <lineage>
        <taxon>Eukaryota</taxon>
        <taxon>Viridiplantae</taxon>
        <taxon>Streptophyta</taxon>
        <taxon>Charophyceae</taxon>
        <taxon>Charales</taxon>
        <taxon>Characeae</taxon>
        <taxon>Chara</taxon>
    </lineage>
</organism>
<keyword evidence="3" id="KW-0708">Seed storage protein</keyword>
<evidence type="ECO:0000256" key="2">
    <source>
        <dbReference type="ARBA" id="ARBA00022761"/>
    </source>
</evidence>
<dbReference type="SMART" id="SM00835">
    <property type="entry name" value="Cupin_1"/>
    <property type="match status" value="2"/>
</dbReference>
<dbReference type="PANTHER" id="PTHR31189">
    <property type="entry name" value="OS03G0336100 PROTEIN-RELATED"/>
    <property type="match status" value="1"/>
</dbReference>
<accession>A0A388K5T2</accession>
<proteinExistence type="inferred from homology"/>
<evidence type="ECO:0000256" key="4">
    <source>
        <dbReference type="ARBA" id="ARBA00023157"/>
    </source>
</evidence>
<comment type="similarity">
    <text evidence="1">Belongs to the 11S seed storage protein (globulins) family.</text>
</comment>
<gene>
    <name evidence="6" type="ORF">CBR_g50768</name>
</gene>
<dbReference type="InterPro" id="IPR011051">
    <property type="entry name" value="RmlC_Cupin_sf"/>
</dbReference>
<dbReference type="AlphaFoldDB" id="A0A388K5T2"/>
<dbReference type="CDD" id="cd02243">
    <property type="entry name" value="cupin_11S_legumin_C"/>
    <property type="match status" value="1"/>
</dbReference>
<keyword evidence="2" id="KW-0758">Storage protein</keyword>
<dbReference type="InterPro" id="IPR014710">
    <property type="entry name" value="RmlC-like_jellyroll"/>
</dbReference>
<keyword evidence="4" id="KW-1015">Disulfide bond</keyword>
<dbReference type="OrthoDB" id="2016041at2759"/>
<dbReference type="SUPFAM" id="SSF51182">
    <property type="entry name" value="RmlC-like cupins"/>
    <property type="match status" value="2"/>
</dbReference>
<dbReference type="GO" id="GO:0045735">
    <property type="term" value="F:nutrient reservoir activity"/>
    <property type="evidence" value="ECO:0007669"/>
    <property type="project" value="UniProtKB-KW"/>
</dbReference>
<evidence type="ECO:0000313" key="7">
    <source>
        <dbReference type="Proteomes" id="UP000265515"/>
    </source>
</evidence>
<evidence type="ECO:0000313" key="6">
    <source>
        <dbReference type="EMBL" id="GBG65407.1"/>
    </source>
</evidence>
<feature type="domain" description="Cupin type-1" evidence="5">
    <location>
        <begin position="44"/>
        <end position="226"/>
    </location>
</feature>
<evidence type="ECO:0000256" key="1">
    <source>
        <dbReference type="ARBA" id="ARBA00007178"/>
    </source>
</evidence>
<comment type="caution">
    <text evidence="6">The sequence shown here is derived from an EMBL/GenBank/DDBJ whole genome shotgun (WGS) entry which is preliminary data.</text>
</comment>
<dbReference type="STRING" id="69332.A0A388K5T2"/>
<dbReference type="PRINTS" id="PR00439">
    <property type="entry name" value="11SGLOBULIN"/>
</dbReference>
<dbReference type="Proteomes" id="UP000265515">
    <property type="component" value="Unassembled WGS sequence"/>
</dbReference>
<dbReference type="InterPro" id="IPR006045">
    <property type="entry name" value="Cupin_1"/>
</dbReference>
<dbReference type="PANTHER" id="PTHR31189:SF54">
    <property type="entry name" value="11S GLOBULIN SEED STORAGE PROTEIN 2-LIKE"/>
    <property type="match status" value="1"/>
</dbReference>
<dbReference type="InterPro" id="IPR006044">
    <property type="entry name" value="11S_seedstore_pln"/>
</dbReference>
<dbReference type="Gramene" id="GBG65407">
    <property type="protein sequence ID" value="GBG65407"/>
    <property type="gene ID" value="CBR_g50768"/>
</dbReference>
<evidence type="ECO:0000259" key="5">
    <source>
        <dbReference type="SMART" id="SM00835"/>
    </source>
</evidence>
<dbReference type="InterPro" id="IPR050253">
    <property type="entry name" value="Seed_Storage-Functional"/>
</dbReference>
<dbReference type="EMBL" id="BFEA01000061">
    <property type="protein sequence ID" value="GBG65407.1"/>
    <property type="molecule type" value="Genomic_DNA"/>
</dbReference>
<evidence type="ECO:0000256" key="3">
    <source>
        <dbReference type="ARBA" id="ARBA00023129"/>
    </source>
</evidence>
<feature type="domain" description="Cupin type-1" evidence="5">
    <location>
        <begin position="297"/>
        <end position="446"/>
    </location>
</feature>
<protein>
    <recommendedName>
        <fullName evidence="5">Cupin type-1 domain-containing protein</fullName>
    </recommendedName>
</protein>